<proteinExistence type="predicted"/>
<gene>
    <name evidence="2" type="ORF">AK812_SmicGene36569</name>
</gene>
<comment type="caution">
    <text evidence="2">The sequence shown here is derived from an EMBL/GenBank/DDBJ whole genome shotgun (WGS) entry which is preliminary data.</text>
</comment>
<sequence length="259" mass="29305">MIDGVEEYVLETADDDDEESFMTSLCPTDMFLTEKSVRSEIKLKDLSSEERKKFEASMAKEWSSWEKFNAVEDLLLAVARREAHESTLRELEAELHLTIKRGPVPIYAVEAFSGSIFRVCAAPFQRKSGWRRVHPNVATRDLDQDAEPQDKRVRILIAQVREMISECWQMFPTNENCESKHSRKAARQERAEVVRTDAAEAARGVLPVRLGKNSQGVAEAWEEDEEETAGWVNPVCPGNLAVENSGSSLFEREGAKGRD</sequence>
<reference evidence="2 3" key="1">
    <citation type="submission" date="2016-02" db="EMBL/GenBank/DDBJ databases">
        <title>Genome analysis of coral dinoflagellate symbionts highlights evolutionary adaptations to a symbiotic lifestyle.</title>
        <authorList>
            <person name="Aranda M."/>
            <person name="Li Y."/>
            <person name="Liew Y.J."/>
            <person name="Baumgarten S."/>
            <person name="Simakov O."/>
            <person name="Wilson M."/>
            <person name="Piel J."/>
            <person name="Ashoor H."/>
            <person name="Bougouffa S."/>
            <person name="Bajic V.B."/>
            <person name="Ryu T."/>
            <person name="Ravasi T."/>
            <person name="Bayer T."/>
            <person name="Micklem G."/>
            <person name="Kim H."/>
            <person name="Bhak J."/>
            <person name="Lajeunesse T.C."/>
            <person name="Voolstra C.R."/>
        </authorList>
    </citation>
    <scope>NUCLEOTIDE SEQUENCE [LARGE SCALE GENOMIC DNA]</scope>
    <source>
        <strain evidence="2 3">CCMP2467</strain>
    </source>
</reference>
<feature type="coiled-coil region" evidence="1">
    <location>
        <begin position="74"/>
        <end position="101"/>
    </location>
</feature>
<dbReference type="Proteomes" id="UP000186817">
    <property type="component" value="Unassembled WGS sequence"/>
</dbReference>
<accession>A0A1Q9CIL9</accession>
<evidence type="ECO:0000256" key="1">
    <source>
        <dbReference type="SAM" id="Coils"/>
    </source>
</evidence>
<organism evidence="2 3">
    <name type="scientific">Symbiodinium microadriaticum</name>
    <name type="common">Dinoflagellate</name>
    <name type="synonym">Zooxanthella microadriatica</name>
    <dbReference type="NCBI Taxonomy" id="2951"/>
    <lineage>
        <taxon>Eukaryota</taxon>
        <taxon>Sar</taxon>
        <taxon>Alveolata</taxon>
        <taxon>Dinophyceae</taxon>
        <taxon>Suessiales</taxon>
        <taxon>Symbiodiniaceae</taxon>
        <taxon>Symbiodinium</taxon>
    </lineage>
</organism>
<dbReference type="AlphaFoldDB" id="A0A1Q9CIL9"/>
<dbReference type="EMBL" id="LSRX01001170">
    <property type="protein sequence ID" value="OLP82760.1"/>
    <property type="molecule type" value="Genomic_DNA"/>
</dbReference>
<protein>
    <submittedName>
        <fullName evidence="2">Uncharacterized protein</fullName>
    </submittedName>
</protein>
<keyword evidence="3" id="KW-1185">Reference proteome</keyword>
<name>A0A1Q9CIL9_SYMMI</name>
<evidence type="ECO:0000313" key="2">
    <source>
        <dbReference type="EMBL" id="OLP82760.1"/>
    </source>
</evidence>
<keyword evidence="1" id="KW-0175">Coiled coil</keyword>
<evidence type="ECO:0000313" key="3">
    <source>
        <dbReference type="Proteomes" id="UP000186817"/>
    </source>
</evidence>
<dbReference type="OrthoDB" id="10375482at2759"/>